<dbReference type="EC" id="1.14.14.47" evidence="4 11"/>
<dbReference type="InterPro" id="IPR044944">
    <property type="entry name" value="NOS_dom_3"/>
</dbReference>
<comment type="catalytic activity">
    <reaction evidence="10">
        <text>3 reduced [flavodoxin] + 2 L-arginine + 4 O2 = 3 oxidized [flavodoxin] + 2 L-citrulline + 2 nitric oxide + 4 H2O + 5 H(+)</text>
        <dbReference type="Rhea" id="RHEA:52324"/>
        <dbReference type="Rhea" id="RHEA-COMP:10622"/>
        <dbReference type="Rhea" id="RHEA-COMP:10623"/>
        <dbReference type="ChEBI" id="CHEBI:15377"/>
        <dbReference type="ChEBI" id="CHEBI:15378"/>
        <dbReference type="ChEBI" id="CHEBI:15379"/>
        <dbReference type="ChEBI" id="CHEBI:16480"/>
        <dbReference type="ChEBI" id="CHEBI:32682"/>
        <dbReference type="ChEBI" id="CHEBI:57618"/>
        <dbReference type="ChEBI" id="CHEBI:57743"/>
        <dbReference type="ChEBI" id="CHEBI:58210"/>
        <dbReference type="EC" id="1.14.14.47"/>
    </reaction>
</comment>
<feature type="binding site" description="axial binding residue" evidence="12">
    <location>
        <position position="67"/>
    </location>
    <ligand>
        <name>heme</name>
        <dbReference type="ChEBI" id="CHEBI:30413"/>
    </ligand>
    <ligandPart>
        <name>Fe</name>
        <dbReference type="ChEBI" id="CHEBI:18248"/>
    </ligandPart>
</feature>
<accession>A0A1E3L3N6</accession>
<dbReference type="GO" id="GO:0046872">
    <property type="term" value="F:metal ion binding"/>
    <property type="evidence" value="ECO:0007669"/>
    <property type="project" value="UniProtKB-KW"/>
</dbReference>
<comment type="subunit">
    <text evidence="11">Homodimer.</text>
</comment>
<evidence type="ECO:0000256" key="2">
    <source>
        <dbReference type="ARBA" id="ARBA00002642"/>
    </source>
</evidence>
<dbReference type="PROSITE" id="PS60001">
    <property type="entry name" value="NOS"/>
    <property type="match status" value="1"/>
</dbReference>
<dbReference type="InterPro" id="IPR044943">
    <property type="entry name" value="NOS_dom_1"/>
</dbReference>
<organism evidence="14 15">
    <name type="scientific">Paenibacillus nuruki</name>
    <dbReference type="NCBI Taxonomy" id="1886670"/>
    <lineage>
        <taxon>Bacteria</taxon>
        <taxon>Bacillati</taxon>
        <taxon>Bacillota</taxon>
        <taxon>Bacilli</taxon>
        <taxon>Bacillales</taxon>
        <taxon>Paenibacillaceae</taxon>
        <taxon>Paenibacillus</taxon>
    </lineage>
</organism>
<gene>
    <name evidence="14" type="ORF">PTI45_02253</name>
</gene>
<evidence type="ECO:0000256" key="9">
    <source>
        <dbReference type="ARBA" id="ARBA00023004"/>
    </source>
</evidence>
<dbReference type="GO" id="GO:0004517">
    <property type="term" value="F:nitric-oxide synthase activity"/>
    <property type="evidence" value="ECO:0007669"/>
    <property type="project" value="InterPro"/>
</dbReference>
<dbReference type="Pfam" id="PF02898">
    <property type="entry name" value="NO_synthase"/>
    <property type="match status" value="1"/>
</dbReference>
<comment type="miscellaneous">
    <text evidence="11">This protein is similar to the oxygenase domain of eukaryotic nitric oxide synthases but lacks the reductase domain which, in eukaryotes, is responsible for transfer of electrons to the ferric heme during nitric oxide synthesis.</text>
</comment>
<name>A0A1E3L3N6_9BACL</name>
<dbReference type="CDD" id="cd00575">
    <property type="entry name" value="NOS_oxygenase"/>
    <property type="match status" value="1"/>
</dbReference>
<dbReference type="GO" id="GO:0020037">
    <property type="term" value="F:heme binding"/>
    <property type="evidence" value="ECO:0007669"/>
    <property type="project" value="InterPro"/>
</dbReference>
<dbReference type="Gene3D" id="3.90.440.10">
    <property type="entry name" value="Nitric Oxide Synthase,Heme Domain,Chain A domain 2"/>
    <property type="match status" value="1"/>
</dbReference>
<dbReference type="PANTHER" id="PTHR43410:SF1">
    <property type="entry name" value="NITRIC OXIDE SYNTHASE"/>
    <property type="match status" value="1"/>
</dbReference>
<dbReference type="InterPro" id="IPR004030">
    <property type="entry name" value="NOS_N"/>
</dbReference>
<evidence type="ECO:0000256" key="10">
    <source>
        <dbReference type="ARBA" id="ARBA00048713"/>
    </source>
</evidence>
<comment type="cofactor">
    <cofactor evidence="1 11 12">
        <name>heme</name>
        <dbReference type="ChEBI" id="CHEBI:30413"/>
    </cofactor>
</comment>
<reference evidence="14 15" key="1">
    <citation type="submission" date="2016-08" db="EMBL/GenBank/DDBJ databases">
        <title>Genome sequencing of Paenibacillus sp. TI45-13ar, isolated from Korean traditional nuruk.</title>
        <authorList>
            <person name="Kim S.-J."/>
        </authorList>
    </citation>
    <scope>NUCLEOTIDE SEQUENCE [LARGE SCALE GENOMIC DNA]</scope>
    <source>
        <strain evidence="14 15">TI45-13ar</strain>
    </source>
</reference>
<keyword evidence="6 11" id="KW-0349">Heme</keyword>
<dbReference type="PANTHER" id="PTHR43410">
    <property type="entry name" value="NITRIC OXIDE SYNTHASE OXYGENASE"/>
    <property type="match status" value="1"/>
</dbReference>
<evidence type="ECO:0000313" key="14">
    <source>
        <dbReference type="EMBL" id="ODP28263.1"/>
    </source>
</evidence>
<comment type="caution">
    <text evidence="14">The sequence shown here is derived from an EMBL/GenBank/DDBJ whole genome shotgun (WGS) entry which is preliminary data.</text>
</comment>
<dbReference type="AlphaFoldDB" id="A0A1E3L3N6"/>
<dbReference type="InterPro" id="IPR050607">
    <property type="entry name" value="NOS"/>
</dbReference>
<evidence type="ECO:0000313" key="15">
    <source>
        <dbReference type="Proteomes" id="UP000094578"/>
    </source>
</evidence>
<evidence type="ECO:0000256" key="7">
    <source>
        <dbReference type="ARBA" id="ARBA00022723"/>
    </source>
</evidence>
<evidence type="ECO:0000259" key="13">
    <source>
        <dbReference type="PROSITE" id="PS60001"/>
    </source>
</evidence>
<evidence type="ECO:0000256" key="11">
    <source>
        <dbReference type="PIRNR" id="PIRNR037219"/>
    </source>
</evidence>
<dbReference type="Gene3D" id="3.90.1230.10">
    <property type="entry name" value="Nitric Oxide Synthase, Chain A, domain 3"/>
    <property type="match status" value="1"/>
</dbReference>
<evidence type="ECO:0000256" key="6">
    <source>
        <dbReference type="ARBA" id="ARBA00022617"/>
    </source>
</evidence>
<proteinExistence type="inferred from homology"/>
<evidence type="ECO:0000256" key="12">
    <source>
        <dbReference type="PIRSR" id="PIRSR037219-1"/>
    </source>
</evidence>
<sequence length="376" mass="43039">MAVTHPLIQEATLFLRQCYQELGKSDAELEARLQQVEHDIQNNGSYEHTFEELEHGAKMAWRNSNRCIGRLFWDNLKVRDQRHIQGTEQIADSLLEHIRYATNVGKVRPTITIFRPRAIDGSEMRVWNHQLIRYAGYQTKEGIIGDPASLEFTQFCERLGWTGAGTSFDVLPLVISEHNGSPRWFEIPQADVMEVPMIHPDFPGFTELELKWYAVPIVSEMRLNIGGIHYTAAPFNGWYMGTEIGARNFADEQRYNLLPQMAKIMGLDTSSKSTLWKDRALVELNLAVLYSFKEAGVSIVDHHTAASQFQRFEEREAEAGRAVTGNWTWLIPPMSPATTHIFHQSYDNRVVTPNFFYQDKLYEQKASASQGGCPFH</sequence>
<dbReference type="SUPFAM" id="SSF56512">
    <property type="entry name" value="Nitric oxide (NO) synthase oxygenase domain"/>
    <property type="match status" value="1"/>
</dbReference>
<dbReference type="InterPro" id="IPR036119">
    <property type="entry name" value="NOS_N_sf"/>
</dbReference>
<protein>
    <recommendedName>
        <fullName evidence="5 11">Nitric oxide synthase oxygenase</fullName>
        <ecNumber evidence="4 11">1.14.14.47</ecNumber>
    </recommendedName>
</protein>
<evidence type="ECO:0000256" key="1">
    <source>
        <dbReference type="ARBA" id="ARBA00001971"/>
    </source>
</evidence>
<keyword evidence="9 11" id="KW-0408">Iron</keyword>
<feature type="domain" description="Nitric oxide synthase (NOS)" evidence="13">
    <location>
        <begin position="66"/>
        <end position="73"/>
    </location>
</feature>
<evidence type="ECO:0000256" key="3">
    <source>
        <dbReference type="ARBA" id="ARBA00005411"/>
    </source>
</evidence>
<dbReference type="GO" id="GO:0006809">
    <property type="term" value="P:nitric oxide biosynthetic process"/>
    <property type="evidence" value="ECO:0007669"/>
    <property type="project" value="InterPro"/>
</dbReference>
<comment type="similarity">
    <text evidence="3 11">Belongs to the NOS family. Bacterial NOS oxygenase subfamily.</text>
</comment>
<keyword evidence="7 11" id="KW-0479">Metal-binding</keyword>
<keyword evidence="15" id="KW-1185">Reference proteome</keyword>
<evidence type="ECO:0000256" key="8">
    <source>
        <dbReference type="ARBA" id="ARBA00023002"/>
    </source>
</evidence>
<dbReference type="RefSeq" id="WP_069327678.1">
    <property type="nucleotide sequence ID" value="NZ_MDER01000039.1"/>
</dbReference>
<dbReference type="Proteomes" id="UP000094578">
    <property type="component" value="Unassembled WGS sequence"/>
</dbReference>
<dbReference type="InterPro" id="IPR044940">
    <property type="entry name" value="NOS_dom_2"/>
</dbReference>
<dbReference type="Gene3D" id="3.90.340.10">
    <property type="entry name" value="Nitric Oxide Synthase, Chain A, domain 1"/>
    <property type="match status" value="1"/>
</dbReference>
<keyword evidence="8 11" id="KW-0560">Oxidoreductase</keyword>
<dbReference type="PATRIC" id="fig|1886670.3.peg.2293"/>
<evidence type="ECO:0000256" key="5">
    <source>
        <dbReference type="ARBA" id="ARBA00018859"/>
    </source>
</evidence>
<dbReference type="InterPro" id="IPR017142">
    <property type="entry name" value="Nitric_oxide_synthase_Oase-su"/>
</dbReference>
<dbReference type="STRING" id="1886670.PTI45_02253"/>
<dbReference type="EMBL" id="MDER01000039">
    <property type="protein sequence ID" value="ODP28263.1"/>
    <property type="molecule type" value="Genomic_DNA"/>
</dbReference>
<evidence type="ECO:0000256" key="4">
    <source>
        <dbReference type="ARBA" id="ARBA00012735"/>
    </source>
</evidence>
<dbReference type="PIRSF" id="PIRSF037219">
    <property type="entry name" value="NOS_oxygenase"/>
    <property type="match status" value="1"/>
</dbReference>
<comment type="function">
    <text evidence="2 11">Catalyzes the production of nitric oxide.</text>
</comment>